<accession>A0A8C5YPU2</accession>
<feature type="compositionally biased region" description="Low complexity" evidence="8">
    <location>
        <begin position="459"/>
        <end position="472"/>
    </location>
</feature>
<feature type="compositionally biased region" description="Basic residues" evidence="8">
    <location>
        <begin position="202"/>
        <end position="218"/>
    </location>
</feature>
<dbReference type="GO" id="GO:0007052">
    <property type="term" value="P:mitotic spindle organization"/>
    <property type="evidence" value="ECO:0007669"/>
    <property type="project" value="InterPro"/>
</dbReference>
<dbReference type="RefSeq" id="XP_048647305.1">
    <property type="nucleotide sequence ID" value="XM_048791348.1"/>
</dbReference>
<feature type="compositionally biased region" description="Pro residues" evidence="8">
    <location>
        <begin position="41"/>
        <end position="66"/>
    </location>
</feature>
<sequence length="947" mass="103090">MGGSQSLQLAPASDLNQEVSEAMSSDSEEAFETPESTTPVKAPPAPPPPPPEVIPEPEVSAPPAPEEPGCGSETVTVPDGPRSDSVEGSPFRPPHSSSAVFDEDKPIASSGTYNLDFDSIELVDNLQSLEPRPSDCKSQECKATVRRKSTESVPPAKSTLSRSLSLQAGDFDGASCSGSPEAAALAPDAGSTGSCSASSTLKRTKKPRPPSLKKKQSTKKPTETPPVKETQQEPAEESPVPNEEYLASETKTEPAAAEGSGSPSSEETPPEPAAAPKAACPLDPECAEGASPLASGGGRVQNSPPVGRKTLPLTTAPEAAEETPLDSGGQEDSPARGLSVRLEFDYSEDKGGWDNQQENPPPTKKIGKKPVAKMPLRRPKMKKTPEKLDNTPASPPRSPAEPNDIPVAKGTYTFDIDKWDDPNFNPFSSTSKMQESPKLPQQSYNFDPDACDESIDPFKTSSKTPSSPSKSPASFEIPASAIEANGMDGDGLNKPAKKKKTPLKTDTFRVKKSPKRCPLSDPPSQDPTPAATPETPPVISAVVHATDEEKLAVTNQKWTCMTVDLEADKQDFPQPSDLSTFVNETKFNSPTEELGYRNSYEIEYMEKLGSSLPQDDDTPKKQSLYLMFDTSQESPVKSPTQMSESPTPCSGSSFEETEALVNAAAKIQRPVSRGLASSQEPHLQVPEKSSQPELEAMALGTSSEAIEIREAAHTPDVSISKTALYSRIGTAEVEKPAGLLFQQPDLDSALQVARAEVLTKEREVSEWKEKYEESRREVMEMRKIVAEYEKTIAQMIEDEQREKSVSHQTVQQLVLEKEQALADLNSVEKSLADLFRRYEKMKEVLEGFRKNEEVLKKCAQEYLSRVKKEEQRYQALKVHAEEKLDRANAEIAQVRGKAQQEQAAYQASLRKEQLRVDALERTLEQKNKEIEELTKICDELIAKMGKS</sequence>
<keyword evidence="3" id="KW-0963">Cytoplasm</keyword>
<dbReference type="PANTHER" id="PTHR13924:SF11">
    <property type="entry name" value="TRANSFORMING ACIDIC COILED-COIL-CONTAINING PROTEIN 2"/>
    <property type="match status" value="1"/>
</dbReference>
<feature type="compositionally biased region" description="Low complexity" evidence="8">
    <location>
        <begin position="189"/>
        <end position="200"/>
    </location>
</feature>
<gene>
    <name evidence="10" type="primary">Tacc2</name>
</gene>
<evidence type="ECO:0000256" key="7">
    <source>
        <dbReference type="SAM" id="Coils"/>
    </source>
</evidence>
<dbReference type="FunFam" id="1.20.5.1700:FF:000001">
    <property type="entry name" value="Transforming acidic coiled-coil-containing protein 1 isoform 2"/>
    <property type="match status" value="1"/>
</dbReference>
<feature type="compositionally biased region" description="Basic and acidic residues" evidence="8">
    <location>
        <begin position="342"/>
        <end position="352"/>
    </location>
</feature>
<feature type="domain" description="Transforming acidic coiled-coil-containing protein C-terminal" evidence="9">
    <location>
        <begin position="741"/>
        <end position="941"/>
    </location>
</feature>
<evidence type="ECO:0000313" key="10">
    <source>
        <dbReference type="Ensembl" id="ENSMMMP00000001680.1"/>
    </source>
</evidence>
<feature type="region of interest" description="Disordered" evidence="8">
    <location>
        <begin position="129"/>
        <end position="538"/>
    </location>
</feature>
<dbReference type="Proteomes" id="UP000694407">
    <property type="component" value="Unplaced"/>
</dbReference>
<dbReference type="AlphaFoldDB" id="A0A8C5YPU2"/>
<feature type="coiled-coil region" evidence="7">
    <location>
        <begin position="750"/>
        <end position="943"/>
    </location>
</feature>
<name>A0A8C5YPU2_MARMA</name>
<dbReference type="Ensembl" id="ENSMMMT00000001877.1">
    <property type="protein sequence ID" value="ENSMMMP00000001680.1"/>
    <property type="gene ID" value="ENSMMMG00000001271.1"/>
</dbReference>
<comment type="subcellular location">
    <subcellularLocation>
        <location evidence="1">Cytoplasm</location>
        <location evidence="1">Cytoskeleton</location>
    </subcellularLocation>
</comment>
<evidence type="ECO:0000256" key="8">
    <source>
        <dbReference type="SAM" id="MobiDB-lite"/>
    </source>
</evidence>
<reference evidence="10" key="2">
    <citation type="submission" date="2025-09" db="UniProtKB">
        <authorList>
            <consortium name="Ensembl"/>
        </authorList>
    </citation>
    <scope>IDENTIFICATION</scope>
</reference>
<feature type="region of interest" description="Disordered" evidence="8">
    <location>
        <begin position="1"/>
        <end position="108"/>
    </location>
</feature>
<feature type="compositionally biased region" description="Polar residues" evidence="8">
    <location>
        <begin position="675"/>
        <end position="692"/>
    </location>
</feature>
<keyword evidence="4" id="KW-0597">Phosphoprotein</keyword>
<feature type="compositionally biased region" description="Basic residues" evidence="8">
    <location>
        <begin position="365"/>
        <end position="382"/>
    </location>
</feature>
<reference evidence="10" key="1">
    <citation type="submission" date="2025-08" db="UniProtKB">
        <authorList>
            <consortium name="Ensembl"/>
        </authorList>
    </citation>
    <scope>IDENTIFICATION</scope>
</reference>
<organism evidence="10 11">
    <name type="scientific">Marmota marmota marmota</name>
    <name type="common">Alpine marmot</name>
    <dbReference type="NCBI Taxonomy" id="9994"/>
    <lineage>
        <taxon>Eukaryota</taxon>
        <taxon>Metazoa</taxon>
        <taxon>Chordata</taxon>
        <taxon>Craniata</taxon>
        <taxon>Vertebrata</taxon>
        <taxon>Euteleostomi</taxon>
        <taxon>Mammalia</taxon>
        <taxon>Eutheria</taxon>
        <taxon>Euarchontoglires</taxon>
        <taxon>Glires</taxon>
        <taxon>Rodentia</taxon>
        <taxon>Sciuromorpha</taxon>
        <taxon>Sciuridae</taxon>
        <taxon>Xerinae</taxon>
        <taxon>Marmotini</taxon>
        <taxon>Marmota</taxon>
    </lineage>
</organism>
<dbReference type="GO" id="GO:0005856">
    <property type="term" value="C:cytoskeleton"/>
    <property type="evidence" value="ECO:0007669"/>
    <property type="project" value="UniProtKB-SubCell"/>
</dbReference>
<feature type="region of interest" description="Disordered" evidence="8">
    <location>
        <begin position="671"/>
        <end position="695"/>
    </location>
</feature>
<dbReference type="GeneID" id="107152834"/>
<dbReference type="GO" id="GO:0019904">
    <property type="term" value="F:protein domain specific binding"/>
    <property type="evidence" value="ECO:0007669"/>
    <property type="project" value="UniProtKB-ARBA"/>
</dbReference>
<dbReference type="PANTHER" id="PTHR13924">
    <property type="entry name" value="TRANSFORMING ACIDIC COILED-COIL CONTAINING PROTEIN 1/2"/>
    <property type="match status" value="1"/>
</dbReference>
<evidence type="ECO:0000256" key="3">
    <source>
        <dbReference type="ARBA" id="ARBA00022490"/>
    </source>
</evidence>
<dbReference type="InterPro" id="IPR007707">
    <property type="entry name" value="TACC_C"/>
</dbReference>
<evidence type="ECO:0000256" key="6">
    <source>
        <dbReference type="ARBA" id="ARBA00023212"/>
    </source>
</evidence>
<evidence type="ECO:0000256" key="5">
    <source>
        <dbReference type="ARBA" id="ARBA00023054"/>
    </source>
</evidence>
<feature type="compositionally biased region" description="Low complexity" evidence="8">
    <location>
        <begin position="253"/>
        <end position="267"/>
    </location>
</feature>
<dbReference type="CTD" id="10579"/>
<dbReference type="GO" id="GO:0005737">
    <property type="term" value="C:cytoplasm"/>
    <property type="evidence" value="ECO:0007669"/>
    <property type="project" value="TreeGrafter"/>
</dbReference>
<keyword evidence="11" id="KW-1185">Reference proteome</keyword>
<dbReference type="GO" id="GO:0022027">
    <property type="term" value="P:interkinetic nuclear migration"/>
    <property type="evidence" value="ECO:0007669"/>
    <property type="project" value="UniProtKB-ARBA"/>
</dbReference>
<keyword evidence="6" id="KW-0206">Cytoskeleton</keyword>
<evidence type="ECO:0000256" key="1">
    <source>
        <dbReference type="ARBA" id="ARBA00004245"/>
    </source>
</evidence>
<dbReference type="Gene3D" id="1.20.5.1700">
    <property type="match status" value="1"/>
</dbReference>
<dbReference type="Pfam" id="PF05010">
    <property type="entry name" value="TACC_C"/>
    <property type="match status" value="1"/>
</dbReference>
<dbReference type="GO" id="GO:0021987">
    <property type="term" value="P:cerebral cortex development"/>
    <property type="evidence" value="ECO:0007669"/>
    <property type="project" value="UniProtKB-ARBA"/>
</dbReference>
<evidence type="ECO:0000256" key="4">
    <source>
        <dbReference type="ARBA" id="ARBA00022553"/>
    </source>
</evidence>
<dbReference type="GeneTree" id="ENSGT00940000157052"/>
<proteinExistence type="inferred from homology"/>
<evidence type="ECO:0000259" key="9">
    <source>
        <dbReference type="Pfam" id="PF05010"/>
    </source>
</evidence>
<evidence type="ECO:0000256" key="2">
    <source>
        <dbReference type="ARBA" id="ARBA00009423"/>
    </source>
</evidence>
<keyword evidence="5 7" id="KW-0175">Coiled coil</keyword>
<dbReference type="GO" id="GO:0032886">
    <property type="term" value="P:regulation of microtubule-based process"/>
    <property type="evidence" value="ECO:0007669"/>
    <property type="project" value="UniProtKB-ARBA"/>
</dbReference>
<dbReference type="InterPro" id="IPR039915">
    <property type="entry name" value="TACC"/>
</dbReference>
<comment type="similarity">
    <text evidence="2">Belongs to the TACC family.</text>
</comment>
<feature type="region of interest" description="Disordered" evidence="8">
    <location>
        <begin position="631"/>
        <end position="654"/>
    </location>
</feature>
<feature type="compositionally biased region" description="Polar residues" evidence="8">
    <location>
        <begin position="1"/>
        <end position="25"/>
    </location>
</feature>
<evidence type="ECO:0000313" key="11">
    <source>
        <dbReference type="Proteomes" id="UP000694407"/>
    </source>
</evidence>
<feature type="compositionally biased region" description="Polar residues" evidence="8">
    <location>
        <begin position="425"/>
        <end position="445"/>
    </location>
</feature>
<protein>
    <recommendedName>
        <fullName evidence="9">Transforming acidic coiled-coil-containing protein C-terminal domain-containing protein</fullName>
    </recommendedName>
</protein>